<accession>A0ABY8CD99</accession>
<evidence type="ECO:0000256" key="1">
    <source>
        <dbReference type="ARBA" id="ARBA00008023"/>
    </source>
</evidence>
<dbReference type="Gene3D" id="3.90.950.10">
    <property type="match status" value="1"/>
</dbReference>
<dbReference type="GO" id="GO:0036220">
    <property type="term" value="F:ITP diphosphatase activity"/>
    <property type="evidence" value="ECO:0007669"/>
    <property type="project" value="UniProtKB-EC"/>
</dbReference>
<dbReference type="PANTHER" id="PTHR11067">
    <property type="entry name" value="INOSINE TRIPHOSPHATE PYROPHOSPHATASE/HAM1 PROTEIN"/>
    <property type="match status" value="1"/>
</dbReference>
<name>A0ABY8CD99_9ARCH</name>
<dbReference type="InterPro" id="IPR029001">
    <property type="entry name" value="ITPase-like_fam"/>
</dbReference>
<dbReference type="PANTHER" id="PTHR11067:SF9">
    <property type="entry name" value="INOSINE TRIPHOSPHATE PYROPHOSPHATASE"/>
    <property type="match status" value="1"/>
</dbReference>
<comment type="similarity">
    <text evidence="1">Belongs to the HAM1 NTPase family.</text>
</comment>
<organism evidence="3 4">
    <name type="scientific">Candidatus Nanohalococcus occultus</name>
    <dbReference type="NCBI Taxonomy" id="2978047"/>
    <lineage>
        <taxon>Archaea</taxon>
        <taxon>Candidatus Nanohalarchaeota</taxon>
        <taxon>Candidatus Nanohalarchaeota incertae sedis</taxon>
        <taxon>Candidatus Nanohalococcus</taxon>
    </lineage>
</organism>
<evidence type="ECO:0000256" key="2">
    <source>
        <dbReference type="ARBA" id="ARBA00022801"/>
    </source>
</evidence>
<dbReference type="EMBL" id="CP104395">
    <property type="protein sequence ID" value="WEL19201.1"/>
    <property type="molecule type" value="Genomic_DNA"/>
</dbReference>
<evidence type="ECO:0000313" key="4">
    <source>
        <dbReference type="Proteomes" id="UP001218034"/>
    </source>
</evidence>
<reference evidence="3 4" key="1">
    <citation type="submission" date="2022-09" db="EMBL/GenBank/DDBJ databases">
        <title>Xylan utilization by haloarchaea-nanohaloarchaea associations.</title>
        <authorList>
            <person name="Yakimov M."/>
        </authorList>
    </citation>
    <scope>NUCLEOTIDE SEQUENCE [LARGE SCALE GENOMIC DNA]</scope>
    <source>
        <strain evidence="3 4">SVXNc</strain>
    </source>
</reference>
<dbReference type="RefSeq" id="WP_347722073.1">
    <property type="nucleotide sequence ID" value="NZ_CP104395.1"/>
</dbReference>
<dbReference type="InterPro" id="IPR002637">
    <property type="entry name" value="RdgB/HAM1"/>
</dbReference>
<dbReference type="CDD" id="cd00515">
    <property type="entry name" value="HAM1"/>
    <property type="match status" value="1"/>
</dbReference>
<sequence>MKIYFATGNSGKVNHADNVLDCEVEQLDIETVEPSIDSIEDIALSKLEQAAKKTDIEDAFLIADDSGLFIDELNGFPGPQTAFFDRKVGKNRILDLVEPGARAEFRAAIGLFIPDGDNKVFSGKISGQVVEPRGDGGFGYDPIFQPEGQGKTWGEDPSLKDETSHRQKALMELKNYIDEHLI</sequence>
<dbReference type="SUPFAM" id="SSF52972">
    <property type="entry name" value="ITPase-like"/>
    <property type="match status" value="1"/>
</dbReference>
<dbReference type="EC" id="3.6.1.66" evidence="3"/>
<dbReference type="Pfam" id="PF01725">
    <property type="entry name" value="Ham1p_like"/>
    <property type="match status" value="1"/>
</dbReference>
<dbReference type="GeneID" id="90589604"/>
<dbReference type="Proteomes" id="UP001218034">
    <property type="component" value="Chromosome"/>
</dbReference>
<evidence type="ECO:0000313" key="3">
    <source>
        <dbReference type="EMBL" id="WEL19201.1"/>
    </source>
</evidence>
<gene>
    <name evidence="3" type="primary">rdgB</name>
    <name evidence="3" type="ORF">SVXNc_0169</name>
</gene>
<keyword evidence="4" id="KW-1185">Reference proteome</keyword>
<keyword evidence="2 3" id="KW-0378">Hydrolase</keyword>
<proteinExistence type="inferred from homology"/>
<protein>
    <submittedName>
        <fullName evidence="3">Inosine/xanthosine triphosphate pyrophosphatase,all-alpha NTP-PPase family</fullName>
        <ecNumber evidence="3">3.6.1.66</ecNumber>
    </submittedName>
</protein>